<dbReference type="InterPro" id="IPR012340">
    <property type="entry name" value="NA-bd_OB-fold"/>
</dbReference>
<evidence type="ECO:0000313" key="9">
    <source>
        <dbReference type="Proteomes" id="UP000828390"/>
    </source>
</evidence>
<evidence type="ECO:0000256" key="5">
    <source>
        <dbReference type="ARBA" id="ARBA00023204"/>
    </source>
</evidence>
<protein>
    <recommendedName>
        <fullName evidence="7">ATP-dependent DNA ligase family profile domain-containing protein</fullName>
    </recommendedName>
</protein>
<feature type="region of interest" description="Disordered" evidence="6">
    <location>
        <begin position="26"/>
        <end position="136"/>
    </location>
</feature>
<evidence type="ECO:0000259" key="7">
    <source>
        <dbReference type="PROSITE" id="PS50160"/>
    </source>
</evidence>
<dbReference type="GO" id="GO:0006281">
    <property type="term" value="P:DNA repair"/>
    <property type="evidence" value="ECO:0007669"/>
    <property type="project" value="UniProtKB-KW"/>
</dbReference>
<keyword evidence="2" id="KW-0436">Ligase</keyword>
<dbReference type="InterPro" id="IPR050326">
    <property type="entry name" value="NAD_dep_DNA_ligaseB"/>
</dbReference>
<comment type="cofactor">
    <cofactor evidence="1">
        <name>a divalent metal cation</name>
        <dbReference type="ChEBI" id="CHEBI:60240"/>
    </cofactor>
</comment>
<dbReference type="GO" id="GO:0005524">
    <property type="term" value="F:ATP binding"/>
    <property type="evidence" value="ECO:0007669"/>
    <property type="project" value="InterPro"/>
</dbReference>
<evidence type="ECO:0000256" key="1">
    <source>
        <dbReference type="ARBA" id="ARBA00001968"/>
    </source>
</evidence>
<dbReference type="AlphaFoldDB" id="A0A9D4DZD4"/>
<keyword evidence="5" id="KW-0234">DNA repair</keyword>
<dbReference type="OrthoDB" id="10256774at2759"/>
<feature type="compositionally biased region" description="Low complexity" evidence="6">
    <location>
        <begin position="120"/>
        <end position="136"/>
    </location>
</feature>
<dbReference type="GO" id="GO:0003910">
    <property type="term" value="F:DNA ligase (ATP) activity"/>
    <property type="evidence" value="ECO:0007669"/>
    <property type="project" value="InterPro"/>
</dbReference>
<dbReference type="CDD" id="cd08041">
    <property type="entry name" value="OBF_kDNA_ligase_like"/>
    <property type="match status" value="1"/>
</dbReference>
<evidence type="ECO:0000313" key="8">
    <source>
        <dbReference type="EMBL" id="KAH3769154.1"/>
    </source>
</evidence>
<comment type="caution">
    <text evidence="8">The sequence shown here is derived from an EMBL/GenBank/DDBJ whole genome shotgun (WGS) entry which is preliminary data.</text>
</comment>
<sequence>MSDKRENCQYWEKCYRKDKAHLLTYQHPAENKKAAEPVTKTADEVKPAMRKEKTLELTEEEITSPPAKPGMRKRKTHEISVENGDSTEPVAKKAKKEQPMVVDEETEPVKKEETKPVKKAPPTRAASKTTPSTSTATTAGAVRARCKYWDKCFRKDKGHKTLYVHPGDPDEKQSVKEGVAGRTRTSARPKPLHRMDSVDAVVYGGYTLKRTGSNYECNCSSFTGEKNFGKALNMKTCTHLIQYLGEDYERSRCELPAKGKKETKPPQHVHISVLLAHKYKDGDTNPKGWWMSEKLDGVRAYWNGRCFYSRLGNAFYAPAWFTKDLPRDMHLDGELFGGRKKFQSTVSIVKTPEHPKWNTIKFCVFDAPHLEKEPFEKRMKAITDQFEKVKPEYAKFVEHERCTGKDHVDKELKRIIDLGGEGLMIRQPGSKYERTRSHTLLKIKKFHDAEAIVIGFEPSKSNPGLTGALRVQMANGKQFKVGSGLTNKDRKNPPKKGTIITYKFQEYSNSGTPRFPTYVGVRIDMTEPKDAEGVVTEGKDDE</sequence>
<dbReference type="Gene3D" id="3.30.1490.70">
    <property type="match status" value="1"/>
</dbReference>
<proteinExistence type="predicted"/>
<dbReference type="SUPFAM" id="SSF50249">
    <property type="entry name" value="Nucleic acid-binding proteins"/>
    <property type="match status" value="1"/>
</dbReference>
<dbReference type="InterPro" id="IPR012310">
    <property type="entry name" value="DNA_ligase_ATP-dep_cent"/>
</dbReference>
<gene>
    <name evidence="8" type="ORF">DPMN_170402</name>
</gene>
<evidence type="ECO:0000256" key="6">
    <source>
        <dbReference type="SAM" id="MobiDB-lite"/>
    </source>
</evidence>
<feature type="compositionally biased region" description="Basic and acidic residues" evidence="6">
    <location>
        <begin position="107"/>
        <end position="116"/>
    </location>
</feature>
<dbReference type="NCBIfam" id="NF006592">
    <property type="entry name" value="PRK09125.1"/>
    <property type="match status" value="1"/>
</dbReference>
<dbReference type="GO" id="GO:0006310">
    <property type="term" value="P:DNA recombination"/>
    <property type="evidence" value="ECO:0007669"/>
    <property type="project" value="InterPro"/>
</dbReference>
<accession>A0A9D4DZD4</accession>
<evidence type="ECO:0000256" key="3">
    <source>
        <dbReference type="ARBA" id="ARBA00022705"/>
    </source>
</evidence>
<dbReference type="InterPro" id="IPR019406">
    <property type="entry name" value="APLF_PBZ"/>
</dbReference>
<dbReference type="Proteomes" id="UP000828390">
    <property type="component" value="Unassembled WGS sequence"/>
</dbReference>
<keyword evidence="4" id="KW-0227">DNA damage</keyword>
<reference evidence="8" key="1">
    <citation type="journal article" date="2019" name="bioRxiv">
        <title>The Genome of the Zebra Mussel, Dreissena polymorpha: A Resource for Invasive Species Research.</title>
        <authorList>
            <person name="McCartney M.A."/>
            <person name="Auch B."/>
            <person name="Kono T."/>
            <person name="Mallez S."/>
            <person name="Zhang Y."/>
            <person name="Obille A."/>
            <person name="Becker A."/>
            <person name="Abrahante J.E."/>
            <person name="Garbe J."/>
            <person name="Badalamenti J.P."/>
            <person name="Herman A."/>
            <person name="Mangelson H."/>
            <person name="Liachko I."/>
            <person name="Sullivan S."/>
            <person name="Sone E.D."/>
            <person name="Koren S."/>
            <person name="Silverstein K.A.T."/>
            <person name="Beckman K.B."/>
            <person name="Gohl D.M."/>
        </authorList>
    </citation>
    <scope>NUCLEOTIDE SEQUENCE</scope>
    <source>
        <strain evidence="8">Duluth1</strain>
        <tissue evidence="8">Whole animal</tissue>
    </source>
</reference>
<dbReference type="Gene3D" id="2.40.50.140">
    <property type="entry name" value="Nucleic acid-binding proteins"/>
    <property type="match status" value="1"/>
</dbReference>
<keyword evidence="9" id="KW-1185">Reference proteome</keyword>
<evidence type="ECO:0000256" key="4">
    <source>
        <dbReference type="ARBA" id="ARBA00022763"/>
    </source>
</evidence>
<dbReference type="EMBL" id="JAIWYP010000009">
    <property type="protein sequence ID" value="KAH3769154.1"/>
    <property type="molecule type" value="Genomic_DNA"/>
</dbReference>
<feature type="region of interest" description="Disordered" evidence="6">
    <location>
        <begin position="163"/>
        <end position="190"/>
    </location>
</feature>
<dbReference type="InterPro" id="IPR029319">
    <property type="entry name" value="DNA_ligase_OB"/>
</dbReference>
<dbReference type="PANTHER" id="PTHR47810">
    <property type="entry name" value="DNA LIGASE"/>
    <property type="match status" value="1"/>
</dbReference>
<dbReference type="InterPro" id="IPR016059">
    <property type="entry name" value="DNA_ligase_ATP-dep_CS"/>
</dbReference>
<feature type="compositionally biased region" description="Basic and acidic residues" evidence="6">
    <location>
        <begin position="29"/>
        <end position="56"/>
    </location>
</feature>
<dbReference type="Gene3D" id="3.30.470.30">
    <property type="entry name" value="DNA ligase/mRNA capping enzyme"/>
    <property type="match status" value="1"/>
</dbReference>
<evidence type="ECO:0000256" key="2">
    <source>
        <dbReference type="ARBA" id="ARBA00022598"/>
    </source>
</evidence>
<dbReference type="Pfam" id="PF14743">
    <property type="entry name" value="DNA_ligase_OB_2"/>
    <property type="match status" value="1"/>
</dbReference>
<dbReference type="Pfam" id="PF10283">
    <property type="entry name" value="zf-CCHH"/>
    <property type="match status" value="2"/>
</dbReference>
<dbReference type="Pfam" id="PF01068">
    <property type="entry name" value="DNA_ligase_A_M"/>
    <property type="match status" value="1"/>
</dbReference>
<reference evidence="8" key="2">
    <citation type="submission" date="2020-11" db="EMBL/GenBank/DDBJ databases">
        <authorList>
            <person name="McCartney M.A."/>
            <person name="Auch B."/>
            <person name="Kono T."/>
            <person name="Mallez S."/>
            <person name="Becker A."/>
            <person name="Gohl D.M."/>
            <person name="Silverstein K.A.T."/>
            <person name="Koren S."/>
            <person name="Bechman K.B."/>
            <person name="Herman A."/>
            <person name="Abrahante J.E."/>
            <person name="Garbe J."/>
        </authorList>
    </citation>
    <scope>NUCLEOTIDE SEQUENCE</scope>
    <source>
        <strain evidence="8">Duluth1</strain>
        <tissue evidence="8">Whole animal</tissue>
    </source>
</reference>
<dbReference type="GO" id="GO:0006260">
    <property type="term" value="P:DNA replication"/>
    <property type="evidence" value="ECO:0007669"/>
    <property type="project" value="UniProtKB-KW"/>
</dbReference>
<feature type="domain" description="ATP-dependent DNA ligase family profile" evidence="7">
    <location>
        <begin position="365"/>
        <end position="445"/>
    </location>
</feature>
<dbReference type="PANTHER" id="PTHR47810:SF1">
    <property type="entry name" value="DNA LIGASE B"/>
    <property type="match status" value="1"/>
</dbReference>
<dbReference type="SUPFAM" id="SSF56091">
    <property type="entry name" value="DNA ligase/mRNA capping enzyme, catalytic domain"/>
    <property type="match status" value="1"/>
</dbReference>
<dbReference type="PROSITE" id="PS50160">
    <property type="entry name" value="DNA_LIGASE_A3"/>
    <property type="match status" value="1"/>
</dbReference>
<keyword evidence="3" id="KW-0235">DNA replication</keyword>
<dbReference type="PROSITE" id="PS00333">
    <property type="entry name" value="DNA_LIGASE_A2"/>
    <property type="match status" value="1"/>
</dbReference>
<name>A0A9D4DZD4_DREPO</name>
<organism evidence="8 9">
    <name type="scientific">Dreissena polymorpha</name>
    <name type="common">Zebra mussel</name>
    <name type="synonym">Mytilus polymorpha</name>
    <dbReference type="NCBI Taxonomy" id="45954"/>
    <lineage>
        <taxon>Eukaryota</taxon>
        <taxon>Metazoa</taxon>
        <taxon>Spiralia</taxon>
        <taxon>Lophotrochozoa</taxon>
        <taxon>Mollusca</taxon>
        <taxon>Bivalvia</taxon>
        <taxon>Autobranchia</taxon>
        <taxon>Heteroconchia</taxon>
        <taxon>Euheterodonta</taxon>
        <taxon>Imparidentia</taxon>
        <taxon>Neoheterodontei</taxon>
        <taxon>Myida</taxon>
        <taxon>Dreissenoidea</taxon>
        <taxon>Dreissenidae</taxon>
        <taxon>Dreissena</taxon>
    </lineage>
</organism>
<dbReference type="CDD" id="cd07896">
    <property type="entry name" value="Adenylation_kDNA_ligase_like"/>
    <property type="match status" value="1"/>
</dbReference>